<dbReference type="Gene3D" id="3.75.10.10">
    <property type="entry name" value="L-arginine/glycine Amidinotransferase, Chain A"/>
    <property type="match status" value="1"/>
</dbReference>
<evidence type="ECO:0000313" key="2">
    <source>
        <dbReference type="EMBL" id="KRO62853.1"/>
    </source>
</evidence>
<proteinExistence type="predicted"/>
<dbReference type="Pfam" id="PF04371">
    <property type="entry name" value="PAD_porph"/>
    <property type="match status" value="1"/>
</dbReference>
<dbReference type="EMBL" id="LIBO01000028">
    <property type="protein sequence ID" value="KRO62853.1"/>
    <property type="molecule type" value="Genomic_DNA"/>
</dbReference>
<dbReference type="InterPro" id="IPR007466">
    <property type="entry name" value="Peptidyl-Arg-deiminase_porph"/>
</dbReference>
<name>A0A0R2RJS9_9BACT</name>
<sequence length="354" mass="39775">MNQPTASESVDWSSYRLPAEWENHEATFLAWPHNIETWPGLLEGVEKTYLHIIQALLPGEKVYLLAKDCQAAEQIQERIHQEKISSPNLKVLTIPSDDAWVRDSGPIFVLRRDTKTPQRIAHDFIFNSWGKKYGPWDLDDVIPSAACRMLDIPWVTHDFVLEGGSLDTDGQGTLLTTEQCLLNRNRNPSLSRTDIEERLERWLGIRKIIWLNDGLEGDDTDGHIDDITRFVAPGTVVTVVEPDTQDANYAPLQENLSRLRTARDANGRLLQVIELPMPPRSDGPHQRNPASHANFYIGNCAVLVPIFGSPTDSIALDRLRPFFPSRKIVGIDCRDLVAGLGAIHCITQQIPAIS</sequence>
<dbReference type="GO" id="GO:0009446">
    <property type="term" value="P:putrescine biosynthetic process"/>
    <property type="evidence" value="ECO:0007669"/>
    <property type="project" value="InterPro"/>
</dbReference>
<dbReference type="SUPFAM" id="SSF55909">
    <property type="entry name" value="Pentein"/>
    <property type="match status" value="1"/>
</dbReference>
<reference evidence="2 3" key="1">
    <citation type="submission" date="2015-10" db="EMBL/GenBank/DDBJ databases">
        <title>Metagenome-Assembled Genomes uncover a global brackish microbiome.</title>
        <authorList>
            <person name="Hugerth L.W."/>
            <person name="Larsson J."/>
            <person name="Alneberg J."/>
            <person name="Lindh M.V."/>
            <person name="Legrand C."/>
            <person name="Pinhassi J."/>
            <person name="Andersson A.F."/>
        </authorList>
    </citation>
    <scope>NUCLEOTIDE SEQUENCE [LARGE SCALE GENOMIC DNA]</scope>
    <source>
        <strain evidence="2">BACL18 MAG-120507-bin52</strain>
    </source>
</reference>
<organism evidence="2 3">
    <name type="scientific">Verrucomicrobia subdivision 6 bacterium BACL9 MAG-120507-bin52</name>
    <dbReference type="NCBI Taxonomy" id="1655590"/>
    <lineage>
        <taxon>Bacteria</taxon>
        <taxon>Pseudomonadati</taxon>
        <taxon>Verrucomicrobiota</taxon>
        <taxon>Verrucomicrobiia</taxon>
        <taxon>Verrucomicrobiales</taxon>
        <taxon>Verrucomicrobia subdivision 6</taxon>
    </lineage>
</organism>
<dbReference type="GO" id="GO:0004668">
    <property type="term" value="F:protein-arginine deiminase activity"/>
    <property type="evidence" value="ECO:0007669"/>
    <property type="project" value="InterPro"/>
</dbReference>
<dbReference type="PANTHER" id="PTHR31377">
    <property type="entry name" value="AGMATINE DEIMINASE-RELATED"/>
    <property type="match status" value="1"/>
</dbReference>
<dbReference type="PANTHER" id="PTHR31377:SF0">
    <property type="entry name" value="AGMATINE DEIMINASE-RELATED"/>
    <property type="match status" value="1"/>
</dbReference>
<dbReference type="GO" id="GO:0047632">
    <property type="term" value="F:agmatine deiminase activity"/>
    <property type="evidence" value="ECO:0007669"/>
    <property type="project" value="TreeGrafter"/>
</dbReference>
<dbReference type="AlphaFoldDB" id="A0A0R2RJS9"/>
<gene>
    <name evidence="2" type="ORF">ABR82_03945</name>
</gene>
<protein>
    <recommendedName>
        <fullName evidence="4">Agmatine deiminase</fullName>
    </recommendedName>
</protein>
<comment type="caution">
    <text evidence="2">The sequence shown here is derived from an EMBL/GenBank/DDBJ whole genome shotgun (WGS) entry which is preliminary data.</text>
</comment>
<evidence type="ECO:0008006" key="4">
    <source>
        <dbReference type="Google" id="ProtNLM"/>
    </source>
</evidence>
<evidence type="ECO:0000313" key="3">
    <source>
        <dbReference type="Proteomes" id="UP000051269"/>
    </source>
</evidence>
<keyword evidence="1" id="KW-0378">Hydrolase</keyword>
<evidence type="ECO:0000256" key="1">
    <source>
        <dbReference type="ARBA" id="ARBA00022801"/>
    </source>
</evidence>
<dbReference type="Proteomes" id="UP000051269">
    <property type="component" value="Unassembled WGS sequence"/>
</dbReference>
<accession>A0A0R2RJS9</accession>